<gene>
    <name evidence="3" type="ORF">ASILVAE211_02760</name>
</gene>
<comment type="caution">
    <text evidence="3">The sequence shown here is derived from an EMBL/GenBank/DDBJ whole genome shotgun (WGS) entry which is preliminary data.</text>
</comment>
<dbReference type="SUPFAM" id="SSF69047">
    <property type="entry name" value="Hypothetical protein YjbJ"/>
    <property type="match status" value="1"/>
</dbReference>
<proteinExistence type="inferred from homology"/>
<name>A0A963YP84_9PROT</name>
<dbReference type="PANTHER" id="PTHR34977">
    <property type="entry name" value="UPF0337 PROTEIN YJBJ"/>
    <property type="match status" value="1"/>
</dbReference>
<dbReference type="InterPro" id="IPR036629">
    <property type="entry name" value="YjbJ_sf"/>
</dbReference>
<organism evidence="3 4">
    <name type="scientific">Acidisoma silvae</name>
    <dbReference type="NCBI Taxonomy" id="2802396"/>
    <lineage>
        <taxon>Bacteria</taxon>
        <taxon>Pseudomonadati</taxon>
        <taxon>Pseudomonadota</taxon>
        <taxon>Alphaproteobacteria</taxon>
        <taxon>Acetobacterales</taxon>
        <taxon>Acidocellaceae</taxon>
        <taxon>Acidisoma</taxon>
    </lineage>
</organism>
<dbReference type="EMBL" id="JAESVB010000001">
    <property type="protein sequence ID" value="MCB8874089.1"/>
    <property type="molecule type" value="Genomic_DNA"/>
</dbReference>
<dbReference type="PANTHER" id="PTHR34977:SF1">
    <property type="entry name" value="UPF0337 PROTEIN YJBJ"/>
    <property type="match status" value="1"/>
</dbReference>
<evidence type="ECO:0000259" key="2">
    <source>
        <dbReference type="Pfam" id="PF05532"/>
    </source>
</evidence>
<accession>A0A963YP84</accession>
<feature type="domain" description="CsbD-like" evidence="2">
    <location>
        <begin position="4"/>
        <end position="55"/>
    </location>
</feature>
<keyword evidence="4" id="KW-1185">Reference proteome</keyword>
<dbReference type="AlphaFoldDB" id="A0A963YP84"/>
<reference evidence="3" key="2">
    <citation type="submission" date="2021-01" db="EMBL/GenBank/DDBJ databases">
        <authorList>
            <person name="Mieszkin S."/>
            <person name="Pouder E."/>
            <person name="Alain K."/>
        </authorList>
    </citation>
    <scope>NUCLEOTIDE SEQUENCE</scope>
    <source>
        <strain evidence="3">HW T2.11</strain>
    </source>
</reference>
<protein>
    <submittedName>
        <fullName evidence="3">CsbD family protein</fullName>
    </submittedName>
</protein>
<dbReference type="Gene3D" id="1.10.1470.10">
    <property type="entry name" value="YjbJ"/>
    <property type="match status" value="1"/>
</dbReference>
<evidence type="ECO:0000313" key="3">
    <source>
        <dbReference type="EMBL" id="MCB8874089.1"/>
    </source>
</evidence>
<dbReference type="InterPro" id="IPR008462">
    <property type="entry name" value="CsbD"/>
</dbReference>
<reference evidence="3" key="1">
    <citation type="journal article" date="2021" name="Microorganisms">
        <title>Acidisoma silvae sp. nov. and Acidisomacellulosilytica sp. nov., Two Acidophilic Bacteria Isolated from Decaying Wood, Hydrolyzing Cellulose and Producing Poly-3-hydroxybutyrate.</title>
        <authorList>
            <person name="Mieszkin S."/>
            <person name="Pouder E."/>
            <person name="Uroz S."/>
            <person name="Simon-Colin C."/>
            <person name="Alain K."/>
        </authorList>
    </citation>
    <scope>NUCLEOTIDE SEQUENCE</scope>
    <source>
        <strain evidence="3">HW T2.11</strain>
    </source>
</reference>
<comment type="similarity">
    <text evidence="1">Belongs to the UPF0337 (CsbD) family.</text>
</comment>
<evidence type="ECO:0000313" key="4">
    <source>
        <dbReference type="Proteomes" id="UP000708298"/>
    </source>
</evidence>
<dbReference type="Pfam" id="PF05532">
    <property type="entry name" value="CsbD"/>
    <property type="match status" value="1"/>
</dbReference>
<evidence type="ECO:0000256" key="1">
    <source>
        <dbReference type="ARBA" id="ARBA00009129"/>
    </source>
</evidence>
<sequence length="154" mass="16053">MNQDHVEGAFSEAKGTIKEGIGNLTGDAKTEAEGKVDQFAGRAQQTWGDARDAIDSAAATAAEAVSEAASHAPGKFRDTAESVKATASQVGSKVYEAGSSAGQTIASTVKEQPLLSLIGVAAIGYLAGYLLHSPSSPFTAEPEPRYRRAIRRWS</sequence>
<dbReference type="RefSeq" id="WP_227319744.1">
    <property type="nucleotide sequence ID" value="NZ_JAESVB010000001.1"/>
</dbReference>
<dbReference type="InterPro" id="IPR050423">
    <property type="entry name" value="UPF0337_stress_rsp"/>
</dbReference>
<dbReference type="Proteomes" id="UP000708298">
    <property type="component" value="Unassembled WGS sequence"/>
</dbReference>